<dbReference type="CDD" id="cd07956">
    <property type="entry name" value="Anticodon_Ia_Arg"/>
    <property type="match status" value="1"/>
</dbReference>
<dbReference type="InterPro" id="IPR005148">
    <property type="entry name" value="Arg-tRNA-synth_N"/>
</dbReference>
<evidence type="ECO:0000256" key="2">
    <source>
        <dbReference type="ARBA" id="ARBA00005594"/>
    </source>
</evidence>
<dbReference type="InterPro" id="IPR001278">
    <property type="entry name" value="Arg-tRNA-ligase"/>
</dbReference>
<dbReference type="Pfam" id="PF00750">
    <property type="entry name" value="tRNA-synt_1d"/>
    <property type="match status" value="1"/>
</dbReference>
<dbReference type="Pfam" id="PF03485">
    <property type="entry name" value="Arg_tRNA_synt_N"/>
    <property type="match status" value="1"/>
</dbReference>
<dbReference type="PANTHER" id="PTHR11956">
    <property type="entry name" value="ARGINYL-TRNA SYNTHETASE"/>
    <property type="match status" value="1"/>
</dbReference>
<dbReference type="InterPro" id="IPR001412">
    <property type="entry name" value="aa-tRNA-synth_I_CS"/>
</dbReference>
<comment type="subunit">
    <text evidence="3 11">Monomer.</text>
</comment>
<dbReference type="SMART" id="SM00836">
    <property type="entry name" value="DALR_1"/>
    <property type="match status" value="1"/>
</dbReference>
<dbReference type="SUPFAM" id="SSF52374">
    <property type="entry name" value="Nucleotidylyl transferase"/>
    <property type="match status" value="1"/>
</dbReference>
<feature type="short sequence motif" description="'HIGH' region" evidence="11">
    <location>
        <begin position="122"/>
        <end position="132"/>
    </location>
</feature>
<dbReference type="FunFam" id="3.40.50.620:FF:000030">
    <property type="entry name" value="Arginine--tRNA ligase"/>
    <property type="match status" value="1"/>
</dbReference>
<comment type="similarity">
    <text evidence="2 11 12">Belongs to the class-I aminoacyl-tRNA synthetase family.</text>
</comment>
<evidence type="ECO:0000259" key="13">
    <source>
        <dbReference type="SMART" id="SM00836"/>
    </source>
</evidence>
<evidence type="ECO:0000259" key="14">
    <source>
        <dbReference type="SMART" id="SM01016"/>
    </source>
</evidence>
<evidence type="ECO:0000313" key="16">
    <source>
        <dbReference type="Proteomes" id="UP000282263"/>
    </source>
</evidence>
<dbReference type="PANTHER" id="PTHR11956:SF5">
    <property type="entry name" value="ARGININE--TRNA LIGASE, CYTOPLASMIC"/>
    <property type="match status" value="1"/>
</dbReference>
<gene>
    <name evidence="11" type="primary">argS</name>
    <name evidence="15" type="ORF">EKN29_12105</name>
</gene>
<keyword evidence="4 11" id="KW-0963">Cytoplasm</keyword>
<dbReference type="SUPFAM" id="SSF55190">
    <property type="entry name" value="Arginyl-tRNA synthetase (ArgRS), N-terminal 'additional' domain"/>
    <property type="match status" value="1"/>
</dbReference>
<evidence type="ECO:0000256" key="7">
    <source>
        <dbReference type="ARBA" id="ARBA00022840"/>
    </source>
</evidence>
<comment type="caution">
    <text evidence="15">The sequence shown here is derived from an EMBL/GenBank/DDBJ whole genome shotgun (WGS) entry which is preliminary data.</text>
</comment>
<keyword evidence="8 11" id="KW-0648">Protein biosynthesis</keyword>
<feature type="domain" description="DALR anticodon binding" evidence="13">
    <location>
        <begin position="460"/>
        <end position="577"/>
    </location>
</feature>
<dbReference type="InterPro" id="IPR008909">
    <property type="entry name" value="DALR_anticod-bd"/>
</dbReference>
<dbReference type="InterPro" id="IPR014729">
    <property type="entry name" value="Rossmann-like_a/b/a_fold"/>
</dbReference>
<dbReference type="HAMAP" id="MF_00123">
    <property type="entry name" value="Arg_tRNA_synth"/>
    <property type="match status" value="1"/>
</dbReference>
<dbReference type="Proteomes" id="UP000282263">
    <property type="component" value="Unassembled WGS sequence"/>
</dbReference>
<dbReference type="GO" id="GO:0005737">
    <property type="term" value="C:cytoplasm"/>
    <property type="evidence" value="ECO:0007669"/>
    <property type="project" value="UniProtKB-SubCell"/>
</dbReference>
<dbReference type="PROSITE" id="PS00178">
    <property type="entry name" value="AA_TRNA_LIGASE_I"/>
    <property type="match status" value="1"/>
</dbReference>
<proteinExistence type="inferred from homology"/>
<dbReference type="SMART" id="SM01016">
    <property type="entry name" value="Arg_tRNA_synt_N"/>
    <property type="match status" value="1"/>
</dbReference>
<dbReference type="InterPro" id="IPR035684">
    <property type="entry name" value="ArgRS_core"/>
</dbReference>
<keyword evidence="6 11" id="KW-0547">Nucleotide-binding</keyword>
<dbReference type="InterPro" id="IPR036695">
    <property type="entry name" value="Arg-tRNA-synth_N_sf"/>
</dbReference>
<evidence type="ECO:0000256" key="4">
    <source>
        <dbReference type="ARBA" id="ARBA00022490"/>
    </source>
</evidence>
<keyword evidence="5 11" id="KW-0436">Ligase</keyword>
<dbReference type="Gene3D" id="3.30.1360.70">
    <property type="entry name" value="Arginyl tRNA synthetase N-terminal domain"/>
    <property type="match status" value="1"/>
</dbReference>
<dbReference type="NCBIfam" id="TIGR00456">
    <property type="entry name" value="argS"/>
    <property type="match status" value="1"/>
</dbReference>
<dbReference type="EC" id="6.1.1.19" evidence="11"/>
<protein>
    <recommendedName>
        <fullName evidence="11">Arginine--tRNA ligase</fullName>
        <ecNumber evidence="11">6.1.1.19</ecNumber>
    </recommendedName>
    <alternativeName>
        <fullName evidence="11">Arginyl-tRNA synthetase</fullName>
        <shortName evidence="11">ArgRS</shortName>
    </alternativeName>
</protein>
<name>A0A9Q7K2R0_9ENTR</name>
<evidence type="ECO:0000313" key="15">
    <source>
        <dbReference type="EMBL" id="RTQ24156.1"/>
    </source>
</evidence>
<dbReference type="InterPro" id="IPR009080">
    <property type="entry name" value="tRNAsynth_Ia_anticodon-bd"/>
</dbReference>
<evidence type="ECO:0000256" key="6">
    <source>
        <dbReference type="ARBA" id="ARBA00022741"/>
    </source>
</evidence>
<dbReference type="Pfam" id="PF05746">
    <property type="entry name" value="DALR_1"/>
    <property type="match status" value="1"/>
</dbReference>
<dbReference type="GO" id="GO:0004814">
    <property type="term" value="F:arginine-tRNA ligase activity"/>
    <property type="evidence" value="ECO:0007669"/>
    <property type="project" value="UniProtKB-UniRule"/>
</dbReference>
<evidence type="ECO:0000256" key="11">
    <source>
        <dbReference type="HAMAP-Rule" id="MF_00123"/>
    </source>
</evidence>
<evidence type="ECO:0000256" key="3">
    <source>
        <dbReference type="ARBA" id="ARBA00011245"/>
    </source>
</evidence>
<dbReference type="EMBL" id="RXPP01000011">
    <property type="protein sequence ID" value="RTQ24156.1"/>
    <property type="molecule type" value="Genomic_DNA"/>
</dbReference>
<dbReference type="Gene3D" id="1.10.730.10">
    <property type="entry name" value="Isoleucyl-tRNA Synthetase, Domain 1"/>
    <property type="match status" value="1"/>
</dbReference>
<dbReference type="FunFam" id="1.10.730.10:FF:000001">
    <property type="entry name" value="Arginine--tRNA ligase"/>
    <property type="match status" value="1"/>
</dbReference>
<dbReference type="AlphaFoldDB" id="A0A9Q7K2R0"/>
<dbReference type="Gene3D" id="3.40.50.620">
    <property type="entry name" value="HUPs"/>
    <property type="match status" value="1"/>
</dbReference>
<keyword evidence="9 11" id="KW-0030">Aminoacyl-tRNA synthetase</keyword>
<organism evidence="15 16">
    <name type="scientific">Enterobacter mori</name>
    <dbReference type="NCBI Taxonomy" id="539813"/>
    <lineage>
        <taxon>Bacteria</taxon>
        <taxon>Pseudomonadati</taxon>
        <taxon>Pseudomonadota</taxon>
        <taxon>Gammaproteobacteria</taxon>
        <taxon>Enterobacterales</taxon>
        <taxon>Enterobacteriaceae</taxon>
        <taxon>Enterobacter</taxon>
    </lineage>
</organism>
<dbReference type="SUPFAM" id="SSF47323">
    <property type="entry name" value="Anticodon-binding domain of a subclass of class I aminoacyl-tRNA synthetases"/>
    <property type="match status" value="1"/>
</dbReference>
<keyword evidence="7 11" id="KW-0067">ATP-binding</keyword>
<dbReference type="GO" id="GO:0006420">
    <property type="term" value="P:arginyl-tRNA aminoacylation"/>
    <property type="evidence" value="ECO:0007669"/>
    <property type="project" value="UniProtKB-UniRule"/>
</dbReference>
<evidence type="ECO:0000256" key="1">
    <source>
        <dbReference type="ARBA" id="ARBA00004496"/>
    </source>
</evidence>
<sequence>MNIQALLSEKVSQALIAAGAPADCEPQVRQSAKVQFGDYQANGVMAVAKKLGMPPRQLAEQVLTHLDLTGIASKTEIAGPGFINIFLEPAFLASHVDAALKSDRLGVSQPKAQTIVIDYSAPNVAKEMHVGHLRSTIIGDASVRTNEFLGHKVIRANHVGDWGTQFGMLIAYLEKQQQENAGEMALADLEGFYREAKKHYDEDEAFAERARSYVVKLQGGDTYFLEMWRKLVDITMSQNQLTYNRLNVTLTRDDVMGESLYNPMLPGIVADLKAKGLAVESEGATVVFLDEYKNKEGEPMGVIVQKKDGGYLYTTTDIACAKYRYETLHADRVLYYIDSRQHQHLMQAWTIVRKAGYVPDSVPLEHHMFGMMLGKDGKPFKTRAGGTVKLSDLLDEALERARRLVAEKNPDMPADELEKLANAVGIGAVKYADLSKNRTTDYIFDWDNMLAFEGNTAPYMQYAYTRVLSVFRKANIDESVLANAAVNITEDREAQLAARLLQFEETLMVVARDGTPHVMCAYLYDLAGLFSGFYEHCPILSAESEAVRNSRLKLAQLTAKTLKLGLDTLGIETVERM</sequence>
<dbReference type="PRINTS" id="PR01038">
    <property type="entry name" value="TRNASYNTHARG"/>
</dbReference>
<evidence type="ECO:0000256" key="10">
    <source>
        <dbReference type="ARBA" id="ARBA00049339"/>
    </source>
</evidence>
<dbReference type="FunFam" id="3.30.1360.70:FF:000001">
    <property type="entry name" value="Arginine--tRNA ligase"/>
    <property type="match status" value="1"/>
</dbReference>
<reference evidence="15 16" key="1">
    <citation type="submission" date="2018-12" db="EMBL/GenBank/DDBJ databases">
        <title>The Batch Genome Submission of Enterobacter spp. strains.</title>
        <authorList>
            <person name="Wei L."/>
            <person name="Wu W."/>
            <person name="Lin J."/>
            <person name="Zhang X."/>
            <person name="Feng Y."/>
            <person name="Zong Z."/>
        </authorList>
    </citation>
    <scope>NUCLEOTIDE SEQUENCE [LARGE SCALE GENOMIC DNA]</scope>
    <source>
        <strain evidence="15 16">SCEM020047</strain>
    </source>
</reference>
<feature type="domain" description="Arginyl tRNA synthetase N-terminal" evidence="14">
    <location>
        <begin position="1"/>
        <end position="87"/>
    </location>
</feature>
<evidence type="ECO:0000256" key="8">
    <source>
        <dbReference type="ARBA" id="ARBA00022917"/>
    </source>
</evidence>
<comment type="catalytic activity">
    <reaction evidence="10 11">
        <text>tRNA(Arg) + L-arginine + ATP = L-arginyl-tRNA(Arg) + AMP + diphosphate</text>
        <dbReference type="Rhea" id="RHEA:20301"/>
        <dbReference type="Rhea" id="RHEA-COMP:9658"/>
        <dbReference type="Rhea" id="RHEA-COMP:9673"/>
        <dbReference type="ChEBI" id="CHEBI:30616"/>
        <dbReference type="ChEBI" id="CHEBI:32682"/>
        <dbReference type="ChEBI" id="CHEBI:33019"/>
        <dbReference type="ChEBI" id="CHEBI:78442"/>
        <dbReference type="ChEBI" id="CHEBI:78513"/>
        <dbReference type="ChEBI" id="CHEBI:456215"/>
        <dbReference type="EC" id="6.1.1.19"/>
    </reaction>
</comment>
<comment type="subcellular location">
    <subcellularLocation>
        <location evidence="1 11">Cytoplasm</location>
    </subcellularLocation>
</comment>
<evidence type="ECO:0000256" key="9">
    <source>
        <dbReference type="ARBA" id="ARBA00023146"/>
    </source>
</evidence>
<dbReference type="CDD" id="cd00671">
    <property type="entry name" value="ArgRS_core"/>
    <property type="match status" value="1"/>
</dbReference>
<dbReference type="RefSeq" id="WP_126816308.1">
    <property type="nucleotide sequence ID" value="NZ_JAJHUL010000010.1"/>
</dbReference>
<accession>A0A9Q7K2R0</accession>
<evidence type="ECO:0000256" key="12">
    <source>
        <dbReference type="RuleBase" id="RU363038"/>
    </source>
</evidence>
<dbReference type="GO" id="GO:0005524">
    <property type="term" value="F:ATP binding"/>
    <property type="evidence" value="ECO:0007669"/>
    <property type="project" value="UniProtKB-UniRule"/>
</dbReference>
<evidence type="ECO:0000256" key="5">
    <source>
        <dbReference type="ARBA" id="ARBA00022598"/>
    </source>
</evidence>